<evidence type="ECO:0000259" key="2">
    <source>
        <dbReference type="Pfam" id="PF01425"/>
    </source>
</evidence>
<dbReference type="PANTHER" id="PTHR11895:SF7">
    <property type="entry name" value="GLUTAMYL-TRNA(GLN) AMIDOTRANSFERASE SUBUNIT A, MITOCHONDRIAL"/>
    <property type="match status" value="1"/>
</dbReference>
<name>A0A1B7M2Q2_9MICC</name>
<reference evidence="3 4" key="1">
    <citation type="submission" date="2016-04" db="EMBL/GenBank/DDBJ databases">
        <title>First whole genome shotgun sequence of the bacterium Enteractinococcus sp. strain UASWS1574.</title>
        <authorList>
            <person name="Crovadore J."/>
            <person name="Chablais R."/>
            <person name="Lefort F."/>
        </authorList>
    </citation>
    <scope>NUCLEOTIDE SEQUENCE [LARGE SCALE GENOMIC DNA]</scope>
    <source>
        <strain evidence="3 4">UASWS1574</strain>
    </source>
</reference>
<keyword evidence="4" id="KW-1185">Reference proteome</keyword>
<dbReference type="InterPro" id="IPR036928">
    <property type="entry name" value="AS_sf"/>
</dbReference>
<dbReference type="EMBL" id="LXEY01000007">
    <property type="protein sequence ID" value="OAV62851.1"/>
    <property type="molecule type" value="Genomic_DNA"/>
</dbReference>
<protein>
    <recommendedName>
        <fullName evidence="2">Amidase domain-containing protein</fullName>
    </recommendedName>
</protein>
<feature type="domain" description="Amidase" evidence="2">
    <location>
        <begin position="327"/>
        <end position="419"/>
    </location>
</feature>
<dbReference type="InterPro" id="IPR020556">
    <property type="entry name" value="Amidase_CS"/>
</dbReference>
<sequence length="450" mass="47997">MNTQISEIYSLRSALDNGSVTAKELSETAIRRATAADDTFITIAQDTSRAEASDRRIQAREIRSPLEGIPIAVKDVINTADLKTTMGSNVFADYQPTQNATLVQQLDDAGANIIGKTNTQEFSYGIRGDSGAFGVVTNPYDPTRIAGGSSSGSAAAVARDIVPLAVGTDTAGSIRVPAALCGVVGFKPTFQLLDTTGIFPLAPSFDTVGFLASTVQDIAVAMATLLREKNMSEALSAPNLRYAVLEDNLIYGGPGLKDPHALEVVNSLCASRVSHPVGSGTDFNFMELYNVVRAREAFLIHEPYVTQMPEKYQPDILMRVKAGETISETQVAEAQDQIAKAALVYEQAFANTDILLSSTVPIEAPLLHEKASSAEALMSQCVIWNLLGWPAMTIPYWISDSPLPRSLQIIGKPGQDAKVIAAGTHLEDLLNTGVQGRGITSTPRSKTPIA</sequence>
<dbReference type="PANTHER" id="PTHR11895">
    <property type="entry name" value="TRANSAMIDASE"/>
    <property type="match status" value="1"/>
</dbReference>
<dbReference type="AlphaFoldDB" id="A0A1B7M2Q2"/>
<dbReference type="Pfam" id="PF01425">
    <property type="entry name" value="Amidase"/>
    <property type="match status" value="2"/>
</dbReference>
<dbReference type="Gene3D" id="3.90.1300.10">
    <property type="entry name" value="Amidase signature (AS) domain"/>
    <property type="match status" value="1"/>
</dbReference>
<evidence type="ECO:0000256" key="1">
    <source>
        <dbReference type="ARBA" id="ARBA00009199"/>
    </source>
</evidence>
<dbReference type="Proteomes" id="UP000078292">
    <property type="component" value="Unassembled WGS sequence"/>
</dbReference>
<accession>A0A1B7M2Q2</accession>
<organism evidence="3 4">
    <name type="scientific">Enteractinococcus helveticum</name>
    <dbReference type="NCBI Taxonomy" id="1837282"/>
    <lineage>
        <taxon>Bacteria</taxon>
        <taxon>Bacillati</taxon>
        <taxon>Actinomycetota</taxon>
        <taxon>Actinomycetes</taxon>
        <taxon>Micrococcales</taxon>
        <taxon>Micrococcaceae</taxon>
    </lineage>
</organism>
<comment type="similarity">
    <text evidence="1">Belongs to the amidase family.</text>
</comment>
<evidence type="ECO:0000313" key="3">
    <source>
        <dbReference type="EMBL" id="OAV62851.1"/>
    </source>
</evidence>
<dbReference type="InterPro" id="IPR023631">
    <property type="entry name" value="Amidase_dom"/>
</dbReference>
<comment type="caution">
    <text evidence="3">The sequence shown here is derived from an EMBL/GenBank/DDBJ whole genome shotgun (WGS) entry which is preliminary data.</text>
</comment>
<evidence type="ECO:0000313" key="4">
    <source>
        <dbReference type="Proteomes" id="UP000078292"/>
    </source>
</evidence>
<proteinExistence type="inferred from homology"/>
<dbReference type="GO" id="GO:0003824">
    <property type="term" value="F:catalytic activity"/>
    <property type="evidence" value="ECO:0007669"/>
    <property type="project" value="InterPro"/>
</dbReference>
<dbReference type="SUPFAM" id="SSF75304">
    <property type="entry name" value="Amidase signature (AS) enzymes"/>
    <property type="match status" value="1"/>
</dbReference>
<dbReference type="STRING" id="1837282.A6F49_04105"/>
<dbReference type="InterPro" id="IPR000120">
    <property type="entry name" value="Amidase"/>
</dbReference>
<gene>
    <name evidence="3" type="ORF">A6F49_04105</name>
</gene>
<dbReference type="PROSITE" id="PS00571">
    <property type="entry name" value="AMIDASES"/>
    <property type="match status" value="1"/>
</dbReference>
<feature type="domain" description="Amidase" evidence="2">
    <location>
        <begin position="27"/>
        <end position="232"/>
    </location>
</feature>